<accession>A0A193FTH9</accession>
<dbReference type="AlphaFoldDB" id="A0A193FTH9"/>
<feature type="domain" description="TonB-dependent receptor-like beta-barrel" evidence="15">
    <location>
        <begin position="278"/>
        <end position="725"/>
    </location>
</feature>
<evidence type="ECO:0000259" key="16">
    <source>
        <dbReference type="Pfam" id="PF07715"/>
    </source>
</evidence>
<evidence type="ECO:0000259" key="15">
    <source>
        <dbReference type="Pfam" id="PF00593"/>
    </source>
</evidence>
<dbReference type="InterPro" id="IPR036942">
    <property type="entry name" value="Beta-barrel_TonB_sf"/>
</dbReference>
<evidence type="ECO:0000256" key="2">
    <source>
        <dbReference type="ARBA" id="ARBA00009810"/>
    </source>
</evidence>
<dbReference type="Gene3D" id="2.170.130.10">
    <property type="entry name" value="TonB-dependent receptor, plug domain"/>
    <property type="match status" value="1"/>
</dbReference>
<dbReference type="PROSITE" id="PS52016">
    <property type="entry name" value="TONB_DEPENDENT_REC_3"/>
    <property type="match status" value="1"/>
</dbReference>
<keyword evidence="6 14" id="KW-0732">Signal</keyword>
<evidence type="ECO:0000256" key="13">
    <source>
        <dbReference type="RuleBase" id="RU003357"/>
    </source>
</evidence>
<feature type="domain" description="TonB-dependent receptor plug" evidence="16">
    <location>
        <begin position="95"/>
        <end position="193"/>
    </location>
</feature>
<keyword evidence="5 12" id="KW-0812">Transmembrane</keyword>
<dbReference type="PANTHER" id="PTHR32552:SF83">
    <property type="entry name" value="BLR3904 PROTEIN"/>
    <property type="match status" value="1"/>
</dbReference>
<evidence type="ECO:0000256" key="14">
    <source>
        <dbReference type="SAM" id="SignalP"/>
    </source>
</evidence>
<feature type="chain" id="PRO_5008258329" evidence="14">
    <location>
        <begin position="24"/>
        <end position="759"/>
    </location>
</feature>
<evidence type="ECO:0000256" key="5">
    <source>
        <dbReference type="ARBA" id="ARBA00022692"/>
    </source>
</evidence>
<evidence type="ECO:0000256" key="3">
    <source>
        <dbReference type="ARBA" id="ARBA00022448"/>
    </source>
</evidence>
<feature type="signal peptide" evidence="14">
    <location>
        <begin position="1"/>
        <end position="23"/>
    </location>
</feature>
<evidence type="ECO:0000256" key="11">
    <source>
        <dbReference type="ARBA" id="ARBA00023237"/>
    </source>
</evidence>
<reference evidence="17 18" key="1">
    <citation type="submission" date="2016-06" db="EMBL/GenBank/DDBJ databases">
        <title>Complete genome sequences of Bordetella bronchialis and Bordetella flabilis.</title>
        <authorList>
            <person name="LiPuma J.J."/>
            <person name="Spilker T."/>
        </authorList>
    </citation>
    <scope>NUCLEOTIDE SEQUENCE [LARGE SCALE GENOMIC DNA]</scope>
    <source>
        <strain evidence="17 18">AU17976</strain>
    </source>
</reference>
<dbReference type="RefSeq" id="WP_066668259.1">
    <property type="nucleotide sequence ID" value="NZ_CP016171.1"/>
</dbReference>
<protein>
    <submittedName>
        <fullName evidence="17">TonB-dependent receptor</fullName>
    </submittedName>
</protein>
<dbReference type="STRING" id="463025.BAU08_04180"/>
<dbReference type="Pfam" id="PF07715">
    <property type="entry name" value="Plug"/>
    <property type="match status" value="1"/>
</dbReference>
<dbReference type="InterPro" id="IPR010105">
    <property type="entry name" value="TonB_sidphr_rcpt"/>
</dbReference>
<keyword evidence="7" id="KW-0406">Ion transport</keyword>
<dbReference type="PANTHER" id="PTHR32552">
    <property type="entry name" value="FERRICHROME IRON RECEPTOR-RELATED"/>
    <property type="match status" value="1"/>
</dbReference>
<dbReference type="InterPro" id="IPR012910">
    <property type="entry name" value="Plug_dom"/>
</dbReference>
<dbReference type="InterPro" id="IPR037066">
    <property type="entry name" value="Plug_dom_sf"/>
</dbReference>
<dbReference type="NCBIfam" id="TIGR01783">
    <property type="entry name" value="TonB-siderophor"/>
    <property type="match status" value="1"/>
</dbReference>
<evidence type="ECO:0000313" key="18">
    <source>
        <dbReference type="Proteomes" id="UP000092213"/>
    </source>
</evidence>
<evidence type="ECO:0000256" key="10">
    <source>
        <dbReference type="ARBA" id="ARBA00023170"/>
    </source>
</evidence>
<keyword evidence="10 17" id="KW-0675">Receptor</keyword>
<evidence type="ECO:0000256" key="8">
    <source>
        <dbReference type="ARBA" id="ARBA00023077"/>
    </source>
</evidence>
<gene>
    <name evidence="17" type="ORF">BAU08_04180</name>
</gene>
<comment type="similarity">
    <text evidence="2 12 13">Belongs to the TonB-dependent receptor family.</text>
</comment>
<proteinExistence type="inferred from homology"/>
<keyword evidence="9 12" id="KW-0472">Membrane</keyword>
<dbReference type="Pfam" id="PF00593">
    <property type="entry name" value="TonB_dep_Rec_b-barrel"/>
    <property type="match status" value="1"/>
</dbReference>
<dbReference type="GO" id="GO:0015891">
    <property type="term" value="P:siderophore transport"/>
    <property type="evidence" value="ECO:0007669"/>
    <property type="project" value="InterPro"/>
</dbReference>
<dbReference type="InterPro" id="IPR000531">
    <property type="entry name" value="Beta-barrel_TonB"/>
</dbReference>
<dbReference type="GO" id="GO:0009279">
    <property type="term" value="C:cell outer membrane"/>
    <property type="evidence" value="ECO:0007669"/>
    <property type="project" value="UniProtKB-SubCell"/>
</dbReference>
<evidence type="ECO:0000256" key="9">
    <source>
        <dbReference type="ARBA" id="ARBA00023136"/>
    </source>
</evidence>
<dbReference type="GO" id="GO:0015344">
    <property type="term" value="F:siderophore uptake transmembrane transporter activity"/>
    <property type="evidence" value="ECO:0007669"/>
    <property type="project" value="TreeGrafter"/>
</dbReference>
<dbReference type="FunFam" id="2.170.130.10:FF:000001">
    <property type="entry name" value="Catecholate siderophore TonB-dependent receptor"/>
    <property type="match status" value="1"/>
</dbReference>
<sequence length="759" mass="81673">MKQLTPIAAAVLAVFAAPVPAYAQQAAAPTPSMATASGGPTVSPPISAAALPAPAPASGNVATAATLDTVHVNGDAPTDDFNTDRVSLPRLGTDLHDIPQSVTVVNKALMQSQGANSLQDALRNVAGITLGAAEGGTIGNNINLNGFSARTDIYLDGFRDRGQYYRDTFDLDEVEVLMGPSSMLFGRGSTGGVINQVSKKPKLADFTDVSGSVTTNGLLRSTVDTNMQLSETSAFRFNGMAQNGDATTRDQSHVKDFGAAPSFKFGIGTPTEVTLSALLQHNDDMADYGVQSVNGHPAGVDRDTAYGFHDDRTMQDIAMLNASVQHKFTPDVVLRNQTQYNNVRTDARETAPQSVGTIGPSGFQQLPAGNVTNLPLDDLWVLQQSHDRVIHDESIFNQTELTTKFSTGSVKHNLLTGVEIGHDHYSNQAYSRTGTCDGLTLNTGFVGCTQMVDPQHTAADLPEVPGNFATGAANTVGIYANDSIELTRQFKLVGGLRWDRYEATVTNSMPRSTTPANADQTVHYTSVRAGAIWQPSDWQSYYISYGTSFNPSLEQLTGTVGQDDLQPETNKSYEAGGKWDLLDGNLSLNSAVFQIKKENARTQISPGVFELDGTVRVNGVRAGASGHLTKQWQVYAAYTYLDAEITQAKDGTQGNTPANTPKNTFNFWTTYQFLQNWEVGGGAVYTSSRYAANTDVVEVGGYTRWDGTVAWHQPKYDVRLNLFNIFDKKYYDALIPSDGGRAVPGTGRTAMLTVTYHMQ</sequence>
<keyword evidence="3 12" id="KW-0813">Transport</keyword>
<evidence type="ECO:0000256" key="1">
    <source>
        <dbReference type="ARBA" id="ARBA00004571"/>
    </source>
</evidence>
<dbReference type="SUPFAM" id="SSF56935">
    <property type="entry name" value="Porins"/>
    <property type="match status" value="1"/>
</dbReference>
<comment type="subcellular location">
    <subcellularLocation>
        <location evidence="1 12">Cell outer membrane</location>
        <topology evidence="1 12">Multi-pass membrane protein</topology>
    </subcellularLocation>
</comment>
<keyword evidence="4 12" id="KW-1134">Transmembrane beta strand</keyword>
<dbReference type="Proteomes" id="UP000092213">
    <property type="component" value="Chromosome"/>
</dbReference>
<evidence type="ECO:0000256" key="6">
    <source>
        <dbReference type="ARBA" id="ARBA00022729"/>
    </source>
</evidence>
<dbReference type="Gene3D" id="2.40.170.20">
    <property type="entry name" value="TonB-dependent receptor, beta-barrel domain"/>
    <property type="match status" value="1"/>
</dbReference>
<dbReference type="GO" id="GO:0038023">
    <property type="term" value="F:signaling receptor activity"/>
    <property type="evidence" value="ECO:0007669"/>
    <property type="project" value="InterPro"/>
</dbReference>
<evidence type="ECO:0000256" key="12">
    <source>
        <dbReference type="PROSITE-ProRule" id="PRU01360"/>
    </source>
</evidence>
<dbReference type="CDD" id="cd01347">
    <property type="entry name" value="ligand_gated_channel"/>
    <property type="match status" value="1"/>
</dbReference>
<evidence type="ECO:0000256" key="4">
    <source>
        <dbReference type="ARBA" id="ARBA00022452"/>
    </source>
</evidence>
<keyword evidence="11 12" id="KW-0998">Cell outer membrane</keyword>
<evidence type="ECO:0000256" key="7">
    <source>
        <dbReference type="ARBA" id="ARBA00023065"/>
    </source>
</evidence>
<evidence type="ECO:0000313" key="17">
    <source>
        <dbReference type="EMBL" id="ANN70633.1"/>
    </source>
</evidence>
<organism evidence="17 18">
    <name type="scientific">Bordetella bronchialis</name>
    <dbReference type="NCBI Taxonomy" id="463025"/>
    <lineage>
        <taxon>Bacteria</taxon>
        <taxon>Pseudomonadati</taxon>
        <taxon>Pseudomonadota</taxon>
        <taxon>Betaproteobacteria</taxon>
        <taxon>Burkholderiales</taxon>
        <taxon>Alcaligenaceae</taxon>
        <taxon>Bordetella</taxon>
    </lineage>
</organism>
<dbReference type="EMBL" id="CP016171">
    <property type="protein sequence ID" value="ANN70633.1"/>
    <property type="molecule type" value="Genomic_DNA"/>
</dbReference>
<name>A0A193FTH9_9BORD</name>
<dbReference type="InterPro" id="IPR039426">
    <property type="entry name" value="TonB-dep_rcpt-like"/>
</dbReference>
<keyword evidence="8 13" id="KW-0798">TonB box</keyword>